<dbReference type="EMBL" id="CAXAMM010003291">
    <property type="protein sequence ID" value="CAK8999240.1"/>
    <property type="molecule type" value="Genomic_DNA"/>
</dbReference>
<keyword evidence="3" id="KW-1185">Reference proteome</keyword>
<reference evidence="2 3" key="1">
    <citation type="submission" date="2024-02" db="EMBL/GenBank/DDBJ databases">
        <authorList>
            <person name="Chen Y."/>
            <person name="Shah S."/>
            <person name="Dougan E. K."/>
            <person name="Thang M."/>
            <person name="Chan C."/>
        </authorList>
    </citation>
    <scope>NUCLEOTIDE SEQUENCE [LARGE SCALE GENOMIC DNA]</scope>
</reference>
<comment type="caution">
    <text evidence="2">The sequence shown here is derived from an EMBL/GenBank/DDBJ whole genome shotgun (WGS) entry which is preliminary data.</text>
</comment>
<protein>
    <submittedName>
        <fullName evidence="2">Uncharacterized protein</fullName>
    </submittedName>
</protein>
<evidence type="ECO:0000313" key="2">
    <source>
        <dbReference type="EMBL" id="CAK8999240.1"/>
    </source>
</evidence>
<sequence length="709" mass="78603">MVVSTEALSEIQASVTQAQDGQLVQAMHKLMNVLAKHGLVRTTQLRPDEVGCHPMNRDGFGLSPHDVHALVDGLSEVGWDSRETNPICGEISDPDHAMVLGFNEALVTSSRGLLPPVQATQMRYASLANSHTNAALRCLAHEVAHIGTECALVLEGRLSMARAKSHDPQFFKAAQEGMVWRVIAREALEIDGVAQLIQSASNTSGHLQRGEHEWQILLRMKSLIDRSTPPPEWSQVRKEICRAKPACIEATPYMYQFLLRFMHKELLGKVEERIKKSVSSKKSLGADFYMALSGNSKDWKAQGLLFRHMLLALAYTSDRVQASDCRRMLSKDISPKLTTAEEMSTKISKMLKKADVKDKGTDVQEKYEAFQDSLVLQALEKVKATPESVACELMDELEELLGTRLSTEFDDHRKTSSSAPCAGSAGPSAASPFREYDEFGKLKDEAVLVREHGFVQGASIVRKKDKVRATIENVKGSKVKLSLDAEDVTGYFELSTGSFLRGEWKVVKKHPETVQYGFDVFSGHTGLNSDAINSLCSKGEVARRLIELENQHAKVLEGLKLQVKPSKAVFSTKSFAKNKLVLIPSTWKIETKETGSGISLGTIRGVPLSLFPAFVHSKDGDLTDSFLQPFWMVKRTHVLEEANCEIRPELQGSENNSVKVPCMYNTVAVSDRDELVVYVPQMKVDDEPEALSRIEAPPPAKRFRTKAKD</sequence>
<organism evidence="2 3">
    <name type="scientific">Durusdinium trenchii</name>
    <dbReference type="NCBI Taxonomy" id="1381693"/>
    <lineage>
        <taxon>Eukaryota</taxon>
        <taxon>Sar</taxon>
        <taxon>Alveolata</taxon>
        <taxon>Dinophyceae</taxon>
        <taxon>Suessiales</taxon>
        <taxon>Symbiodiniaceae</taxon>
        <taxon>Durusdinium</taxon>
    </lineage>
</organism>
<evidence type="ECO:0000256" key="1">
    <source>
        <dbReference type="SAM" id="MobiDB-lite"/>
    </source>
</evidence>
<feature type="region of interest" description="Disordered" evidence="1">
    <location>
        <begin position="688"/>
        <end position="709"/>
    </location>
</feature>
<feature type="region of interest" description="Disordered" evidence="1">
    <location>
        <begin position="411"/>
        <end position="430"/>
    </location>
</feature>
<name>A0ABP0I9K2_9DINO</name>
<proteinExistence type="predicted"/>
<evidence type="ECO:0000313" key="3">
    <source>
        <dbReference type="Proteomes" id="UP001642464"/>
    </source>
</evidence>
<accession>A0ABP0I9K2</accession>
<feature type="compositionally biased region" description="Low complexity" evidence="1">
    <location>
        <begin position="416"/>
        <end position="430"/>
    </location>
</feature>
<gene>
    <name evidence="2" type="ORF">SCF082_LOCUS5973</name>
</gene>
<dbReference type="Proteomes" id="UP001642464">
    <property type="component" value="Unassembled WGS sequence"/>
</dbReference>